<dbReference type="OrthoDB" id="10398536at2759"/>
<sequence length="131" mass="14950">MVDLGVNPEAVFPYQMLFRGKNADAEYLNFVAQLAKIINKHAPNLLRKIGEFFQNPWGSIANLWEWVSTPTKPTSFLGKLWSHISMATERVVTYLFSNPWLIIAIIVLIVVVWMLYQARRSQTSRGAPNAD</sequence>
<protein>
    <submittedName>
        <fullName evidence="2">Uncharacterized protein</fullName>
    </submittedName>
</protein>
<name>A0A2V1CYG8_9PLEO</name>
<reference evidence="2 3" key="1">
    <citation type="journal article" date="2018" name="Sci. Rep.">
        <title>Comparative genomics provides insights into the lifestyle and reveals functional heterogeneity of dark septate endophytic fungi.</title>
        <authorList>
            <person name="Knapp D.G."/>
            <person name="Nemeth J.B."/>
            <person name="Barry K."/>
            <person name="Hainaut M."/>
            <person name="Henrissat B."/>
            <person name="Johnson J."/>
            <person name="Kuo A."/>
            <person name="Lim J.H.P."/>
            <person name="Lipzen A."/>
            <person name="Nolan M."/>
            <person name="Ohm R.A."/>
            <person name="Tamas L."/>
            <person name="Grigoriev I.V."/>
            <person name="Spatafora J.W."/>
            <person name="Nagy L.G."/>
            <person name="Kovacs G.M."/>
        </authorList>
    </citation>
    <scope>NUCLEOTIDE SEQUENCE [LARGE SCALE GENOMIC DNA]</scope>
    <source>
        <strain evidence="2 3">DSE2036</strain>
    </source>
</reference>
<keyword evidence="1" id="KW-0472">Membrane</keyword>
<accession>A0A2V1CYG8</accession>
<organism evidence="2 3">
    <name type="scientific">Periconia macrospinosa</name>
    <dbReference type="NCBI Taxonomy" id="97972"/>
    <lineage>
        <taxon>Eukaryota</taxon>
        <taxon>Fungi</taxon>
        <taxon>Dikarya</taxon>
        <taxon>Ascomycota</taxon>
        <taxon>Pezizomycotina</taxon>
        <taxon>Dothideomycetes</taxon>
        <taxon>Pleosporomycetidae</taxon>
        <taxon>Pleosporales</taxon>
        <taxon>Massarineae</taxon>
        <taxon>Periconiaceae</taxon>
        <taxon>Periconia</taxon>
    </lineage>
</organism>
<evidence type="ECO:0000313" key="3">
    <source>
        <dbReference type="Proteomes" id="UP000244855"/>
    </source>
</evidence>
<keyword evidence="3" id="KW-1185">Reference proteome</keyword>
<evidence type="ECO:0000256" key="1">
    <source>
        <dbReference type="SAM" id="Phobius"/>
    </source>
</evidence>
<proteinExistence type="predicted"/>
<feature type="transmembrane region" description="Helical" evidence="1">
    <location>
        <begin position="99"/>
        <end position="116"/>
    </location>
</feature>
<gene>
    <name evidence="2" type="ORF">DM02DRAFT_620854</name>
</gene>
<keyword evidence="1" id="KW-0812">Transmembrane</keyword>
<dbReference type="Proteomes" id="UP000244855">
    <property type="component" value="Unassembled WGS sequence"/>
</dbReference>
<evidence type="ECO:0000313" key="2">
    <source>
        <dbReference type="EMBL" id="PVH90776.1"/>
    </source>
</evidence>
<keyword evidence="1" id="KW-1133">Transmembrane helix</keyword>
<dbReference type="EMBL" id="KZ806107">
    <property type="protein sequence ID" value="PVH90776.1"/>
    <property type="molecule type" value="Genomic_DNA"/>
</dbReference>
<dbReference type="AlphaFoldDB" id="A0A2V1CYG8"/>